<proteinExistence type="predicted"/>
<feature type="signal peptide" evidence="1">
    <location>
        <begin position="1"/>
        <end position="24"/>
    </location>
</feature>
<evidence type="ECO:0000256" key="1">
    <source>
        <dbReference type="SAM" id="SignalP"/>
    </source>
</evidence>
<dbReference type="PROSITE" id="PS51257">
    <property type="entry name" value="PROKAR_LIPOPROTEIN"/>
    <property type="match status" value="1"/>
</dbReference>
<protein>
    <submittedName>
        <fullName evidence="2">Uncharacterized protein</fullName>
    </submittedName>
</protein>
<feature type="chain" id="PRO_5046430682" evidence="1">
    <location>
        <begin position="25"/>
        <end position="174"/>
    </location>
</feature>
<sequence>MDYKKLLFITTSALLMTGCVSTSAPTTHNEFMKEVDQATGFTKATLHKTNTDVNVNYATALSNIRKQVRYCIPDKSVEYGVVGSMMPNTTVTTYKTSVNRVSSRKTQVTFRAHDSNMLMQPDDGFIIFAADITKVGAHKTHIKAASGFTVKNLHEAIIGWSKGSKSCYGIAGKS</sequence>
<evidence type="ECO:0000313" key="3">
    <source>
        <dbReference type="Proteomes" id="UP001169069"/>
    </source>
</evidence>
<keyword evidence="1" id="KW-0732">Signal</keyword>
<reference evidence="2" key="1">
    <citation type="submission" date="2023-01" db="EMBL/GenBank/DDBJ databases">
        <title>Sulfurovum sp. zt1-1 genome assembly.</title>
        <authorList>
            <person name="Wang J."/>
        </authorList>
    </citation>
    <scope>NUCLEOTIDE SEQUENCE</scope>
    <source>
        <strain evidence="2">Zt1-1</strain>
    </source>
</reference>
<organism evidence="2 3">
    <name type="scientific">Sulfurovum zhangzhouensis</name>
    <dbReference type="NCBI Taxonomy" id="3019067"/>
    <lineage>
        <taxon>Bacteria</taxon>
        <taxon>Pseudomonadati</taxon>
        <taxon>Campylobacterota</taxon>
        <taxon>Epsilonproteobacteria</taxon>
        <taxon>Campylobacterales</taxon>
        <taxon>Sulfurovaceae</taxon>
        <taxon>Sulfurovum</taxon>
    </lineage>
</organism>
<dbReference type="EMBL" id="JAQIBD010000002">
    <property type="protein sequence ID" value="MDM5271684.1"/>
    <property type="molecule type" value="Genomic_DNA"/>
</dbReference>
<keyword evidence="3" id="KW-1185">Reference proteome</keyword>
<dbReference type="RefSeq" id="WP_289413370.1">
    <property type="nucleotide sequence ID" value="NZ_JAQIBD010000002.1"/>
</dbReference>
<dbReference type="Proteomes" id="UP001169069">
    <property type="component" value="Unassembled WGS sequence"/>
</dbReference>
<gene>
    <name evidence="2" type="ORF">PGH07_05815</name>
</gene>
<evidence type="ECO:0000313" key="2">
    <source>
        <dbReference type="EMBL" id="MDM5271684.1"/>
    </source>
</evidence>
<accession>A0ABT7QXX3</accession>
<comment type="caution">
    <text evidence="2">The sequence shown here is derived from an EMBL/GenBank/DDBJ whole genome shotgun (WGS) entry which is preliminary data.</text>
</comment>
<name>A0ABT7QXX3_9BACT</name>